<dbReference type="SFLD" id="SFLDG01020">
    <property type="entry name" value="Terpene_Cyclase_Like_2"/>
    <property type="match status" value="1"/>
</dbReference>
<dbReference type="SMR" id="A0A7M3UPY8"/>
<reference evidence="3" key="1">
    <citation type="submission" date="2019-12" db="EMBL/GenBank/DDBJ databases">
        <authorList>
            <person name="Wang P."/>
        </authorList>
    </citation>
    <scope>NUCLEOTIDE SEQUENCE</scope>
</reference>
<keyword evidence="2" id="KW-0456">Lyase</keyword>
<dbReference type="EMBL" id="MN868311">
    <property type="protein sequence ID" value="QOJ43466.1"/>
    <property type="molecule type" value="mRNA"/>
</dbReference>
<keyword evidence="2" id="KW-0460">Magnesium</keyword>
<dbReference type="Pfam" id="PF19086">
    <property type="entry name" value="Terpene_syn_C_2"/>
    <property type="match status" value="1"/>
</dbReference>
<dbReference type="GO" id="GO:0008299">
    <property type="term" value="P:isoprenoid biosynthetic process"/>
    <property type="evidence" value="ECO:0007669"/>
    <property type="project" value="UniProtKB-ARBA"/>
</dbReference>
<keyword evidence="2" id="KW-0479">Metal-binding</keyword>
<comment type="cofactor">
    <cofactor evidence="2">
        <name>Mg(2+)</name>
        <dbReference type="ChEBI" id="CHEBI:18420"/>
    </cofactor>
</comment>
<evidence type="ECO:0000256" key="2">
    <source>
        <dbReference type="RuleBase" id="RU366034"/>
    </source>
</evidence>
<dbReference type="PANTHER" id="PTHR35201:SF4">
    <property type="entry name" value="BETA-PINACENE SYNTHASE-RELATED"/>
    <property type="match status" value="1"/>
</dbReference>
<proteinExistence type="evidence at transcript level"/>
<dbReference type="Gene3D" id="1.10.600.10">
    <property type="entry name" value="Farnesyl Diphosphate Synthase"/>
    <property type="match status" value="1"/>
</dbReference>
<dbReference type="GO" id="GO:0046872">
    <property type="term" value="F:metal ion binding"/>
    <property type="evidence" value="ECO:0007669"/>
    <property type="project" value="UniProtKB-KW"/>
</dbReference>
<sequence>MSISQALCAPMSVYYFAGPMTKSFLSACSSPHTGRALVARRVYENADGKPTIAACPEERQQMIISCSSSTYSPFKARRSSIMRVPTAHDITLLNMPSLHCTFPSLVHPHYHAVKEQCDAWIEALVQPSSPTALHFLHDCLLPLFICRMNPKAQSQLRLVHVIKMISWLMVSDDDDDHPDVLGSNFTTTSRRADLVMAILHKVDNTDDNSFDLSFLTHTQPNFARKSVRMLKAFAELWDEIRQEMSPLLQARFISTMADYFEGIKAQASFREEDCVPDVESYMEIRRQASFTIPIFVLMEYALGIQLDEATFYNPLIQELRNVVLDYISLCNDIVSCPIEISMRDYFNLPSVLYNCATNTHPPWKFTSFQNAVDHVAQMVEDLNTKAIFLISTIQEENKHMEPYMVDPIYAYLDGLSLCMSGALTWFYESARYNQPQNRNRH</sequence>
<dbReference type="PANTHER" id="PTHR35201">
    <property type="entry name" value="TERPENE SYNTHASE"/>
    <property type="match status" value="1"/>
</dbReference>
<dbReference type="SUPFAM" id="SSF48576">
    <property type="entry name" value="Terpenoid synthases"/>
    <property type="match status" value="1"/>
</dbReference>
<organism evidence="3">
    <name type="scientific">Microlepia platyphylla</name>
    <name type="common">Plate fern</name>
    <name type="synonym">Davallia platyphylla</name>
    <dbReference type="NCBI Taxonomy" id="37213"/>
    <lineage>
        <taxon>Eukaryota</taxon>
        <taxon>Viridiplantae</taxon>
        <taxon>Streptophyta</taxon>
        <taxon>Embryophyta</taxon>
        <taxon>Tracheophyta</taxon>
        <taxon>Polypodiopsida</taxon>
        <taxon>Polypodiidae</taxon>
        <taxon>Polypodiales</taxon>
        <taxon>Dennstaedtiineae</taxon>
        <taxon>Dennstaedtiaceae</taxon>
        <taxon>Microlepia</taxon>
    </lineage>
</organism>
<evidence type="ECO:0000256" key="1">
    <source>
        <dbReference type="ARBA" id="ARBA00006333"/>
    </source>
</evidence>
<dbReference type="InterPro" id="IPR034686">
    <property type="entry name" value="Terpene_cyclase-like_2"/>
</dbReference>
<accession>A0A7M3UPY8</accession>
<protein>
    <recommendedName>
        <fullName evidence="2">Terpene synthase</fullName>
        <ecNumber evidence="2">4.2.3.-</ecNumber>
    </recommendedName>
</protein>
<dbReference type="AlphaFoldDB" id="A0A7M3UPY8"/>
<dbReference type="InterPro" id="IPR008949">
    <property type="entry name" value="Isoprenoid_synthase_dom_sf"/>
</dbReference>
<comment type="similarity">
    <text evidence="1 2">Belongs to the terpene synthase family.</text>
</comment>
<evidence type="ECO:0000313" key="3">
    <source>
        <dbReference type="EMBL" id="QOJ43466.1"/>
    </source>
</evidence>
<dbReference type="EC" id="4.2.3.-" evidence="2"/>
<dbReference type="SFLD" id="SFLDS00005">
    <property type="entry name" value="Isoprenoid_Synthase_Type_I"/>
    <property type="match status" value="1"/>
</dbReference>
<name>A0A7M3UPY8_MICPL</name>
<dbReference type="GO" id="GO:0010333">
    <property type="term" value="F:terpene synthase activity"/>
    <property type="evidence" value="ECO:0007669"/>
    <property type="project" value="InterPro"/>
</dbReference>